<proteinExistence type="predicted"/>
<evidence type="ECO:0000313" key="2">
    <source>
        <dbReference type="EMBL" id="MED6176149.1"/>
    </source>
</evidence>
<dbReference type="Proteomes" id="UP001341840">
    <property type="component" value="Unassembled WGS sequence"/>
</dbReference>
<evidence type="ECO:0000313" key="3">
    <source>
        <dbReference type="Proteomes" id="UP001341840"/>
    </source>
</evidence>
<comment type="caution">
    <text evidence="2">The sequence shown here is derived from an EMBL/GenBank/DDBJ whole genome shotgun (WGS) entry which is preliminary data.</text>
</comment>
<keyword evidence="3" id="KW-1185">Reference proteome</keyword>
<evidence type="ECO:0000256" key="1">
    <source>
        <dbReference type="SAM" id="MobiDB-lite"/>
    </source>
</evidence>
<feature type="region of interest" description="Disordered" evidence="1">
    <location>
        <begin position="46"/>
        <end position="95"/>
    </location>
</feature>
<gene>
    <name evidence="2" type="ORF">PIB30_085299</name>
</gene>
<reference evidence="2 3" key="1">
    <citation type="journal article" date="2023" name="Plants (Basel)">
        <title>Bridging the Gap: Combining Genomics and Transcriptomics Approaches to Understand Stylosanthes scabra, an Orphan Legume from the Brazilian Caatinga.</title>
        <authorList>
            <person name="Ferreira-Neto J.R.C."/>
            <person name="da Silva M.D."/>
            <person name="Binneck E."/>
            <person name="de Melo N.F."/>
            <person name="da Silva R.H."/>
            <person name="de Melo A.L.T.M."/>
            <person name="Pandolfi V."/>
            <person name="Bustamante F.O."/>
            <person name="Brasileiro-Vidal A.C."/>
            <person name="Benko-Iseppon A.M."/>
        </authorList>
    </citation>
    <scope>NUCLEOTIDE SEQUENCE [LARGE SCALE GENOMIC DNA]</scope>
    <source>
        <tissue evidence="2">Leaves</tissue>
    </source>
</reference>
<organism evidence="2 3">
    <name type="scientific">Stylosanthes scabra</name>
    <dbReference type="NCBI Taxonomy" id="79078"/>
    <lineage>
        <taxon>Eukaryota</taxon>
        <taxon>Viridiplantae</taxon>
        <taxon>Streptophyta</taxon>
        <taxon>Embryophyta</taxon>
        <taxon>Tracheophyta</taxon>
        <taxon>Spermatophyta</taxon>
        <taxon>Magnoliopsida</taxon>
        <taxon>eudicotyledons</taxon>
        <taxon>Gunneridae</taxon>
        <taxon>Pentapetalae</taxon>
        <taxon>rosids</taxon>
        <taxon>fabids</taxon>
        <taxon>Fabales</taxon>
        <taxon>Fabaceae</taxon>
        <taxon>Papilionoideae</taxon>
        <taxon>50 kb inversion clade</taxon>
        <taxon>dalbergioids sensu lato</taxon>
        <taxon>Dalbergieae</taxon>
        <taxon>Pterocarpus clade</taxon>
        <taxon>Stylosanthes</taxon>
    </lineage>
</organism>
<protein>
    <submittedName>
        <fullName evidence="2">Uncharacterized protein</fullName>
    </submittedName>
</protein>
<sequence length="129" mass="14344">MSKWVTSSRGYLSSTLAAADDCSMDLLEVTVDFLFPGPEETLTSAGLRTRSLSKNPRRVREDSPWASKHRAIGDQRLDDEAATESNETTVTRAHKVAGNVRREEIWRVGESYSVSVVGGEQSQRERNNS</sequence>
<dbReference type="EMBL" id="JASCZI010152452">
    <property type="protein sequence ID" value="MED6176149.1"/>
    <property type="molecule type" value="Genomic_DNA"/>
</dbReference>
<name>A0ABU6VRK4_9FABA</name>
<accession>A0ABU6VRK4</accession>